<dbReference type="GO" id="GO:0016740">
    <property type="term" value="F:transferase activity"/>
    <property type="evidence" value="ECO:0007669"/>
    <property type="project" value="UniProtKB-KW"/>
</dbReference>
<reference evidence="5" key="1">
    <citation type="submission" date="2022-03" db="EMBL/GenBank/DDBJ databases">
        <title>Draft genome sequence of Aduncisulcus paluster, a free-living microaerophilic Fornicata.</title>
        <authorList>
            <person name="Yuyama I."/>
            <person name="Kume K."/>
            <person name="Tamura T."/>
            <person name="Inagaki Y."/>
            <person name="Hashimoto T."/>
        </authorList>
    </citation>
    <scope>NUCLEOTIDE SEQUENCE</scope>
    <source>
        <strain evidence="5">NY0171</strain>
    </source>
</reference>
<sequence>NKAFFADLPEEIEVIRYHSLVIDKATCPESLEVISTDAYGEIMAVKHKDYPLYGVHLGYEEAKILFNAVLDGQVNEAGIASILTALKMKGESAQEIAGAAQALRSRTKKFKLDRPVVDTCGTGGDGSGSFNISTAAAIVAAGSGCYVA</sequence>
<dbReference type="Pfam" id="PF02885">
    <property type="entry name" value="Glycos_trans_3N"/>
    <property type="match status" value="1"/>
</dbReference>
<dbReference type="SUPFAM" id="SSF52317">
    <property type="entry name" value="Class I glutamine amidotransferase-like"/>
    <property type="match status" value="1"/>
</dbReference>
<dbReference type="Gene3D" id="3.40.50.880">
    <property type="match status" value="1"/>
</dbReference>
<keyword evidence="1" id="KW-0328">Glycosyltransferase</keyword>
<evidence type="ECO:0000256" key="1">
    <source>
        <dbReference type="ARBA" id="ARBA00022676"/>
    </source>
</evidence>
<dbReference type="Proteomes" id="UP001057375">
    <property type="component" value="Unassembled WGS sequence"/>
</dbReference>
<gene>
    <name evidence="5" type="ORF">ADUPG1_002165</name>
</gene>
<dbReference type="Pfam" id="PF00591">
    <property type="entry name" value="Glycos_transf_3"/>
    <property type="match status" value="1"/>
</dbReference>
<dbReference type="PANTHER" id="PTHR43285">
    <property type="entry name" value="ANTHRANILATE PHOSPHORIBOSYLTRANSFERASE"/>
    <property type="match status" value="1"/>
</dbReference>
<evidence type="ECO:0000313" key="5">
    <source>
        <dbReference type="EMBL" id="GKT32007.1"/>
    </source>
</evidence>
<dbReference type="SUPFAM" id="SSF52418">
    <property type="entry name" value="Nucleoside phosphorylase/phosphoribosyltransferase catalytic domain"/>
    <property type="match status" value="1"/>
</dbReference>
<dbReference type="SUPFAM" id="SSF47648">
    <property type="entry name" value="Nucleoside phosphorylase/phosphoribosyltransferase N-terminal domain"/>
    <property type="match status" value="1"/>
</dbReference>
<dbReference type="InterPro" id="IPR017459">
    <property type="entry name" value="Glycosyl_Trfase_fam3_N_dom"/>
</dbReference>
<dbReference type="InterPro" id="IPR005940">
    <property type="entry name" value="Anthranilate_Pribosyl_Tfrase"/>
</dbReference>
<keyword evidence="6" id="KW-1185">Reference proteome</keyword>
<dbReference type="EMBL" id="BQXS01002362">
    <property type="protein sequence ID" value="GKT32007.1"/>
    <property type="molecule type" value="Genomic_DNA"/>
</dbReference>
<feature type="non-terminal residue" evidence="5">
    <location>
        <position position="1"/>
    </location>
</feature>
<feature type="domain" description="Glycosyl transferase family 3" evidence="3">
    <location>
        <begin position="115"/>
        <end position="148"/>
    </location>
</feature>
<proteinExistence type="predicted"/>
<dbReference type="InterPro" id="IPR036320">
    <property type="entry name" value="Glycosyl_Trfase_fam3_N_dom_sf"/>
</dbReference>
<organism evidence="5 6">
    <name type="scientific">Aduncisulcus paluster</name>
    <dbReference type="NCBI Taxonomy" id="2918883"/>
    <lineage>
        <taxon>Eukaryota</taxon>
        <taxon>Metamonada</taxon>
        <taxon>Carpediemonas-like organisms</taxon>
        <taxon>Aduncisulcus</taxon>
    </lineage>
</organism>
<keyword evidence="2 5" id="KW-0808">Transferase</keyword>
<dbReference type="InterPro" id="IPR000312">
    <property type="entry name" value="Glycosyl_Trfase_fam3"/>
</dbReference>
<dbReference type="InterPro" id="IPR029062">
    <property type="entry name" value="Class_I_gatase-like"/>
</dbReference>
<dbReference type="Gene3D" id="3.40.1030.10">
    <property type="entry name" value="Nucleoside phosphorylase/phosphoribosyltransferase catalytic domain"/>
    <property type="match status" value="1"/>
</dbReference>
<comment type="caution">
    <text evidence="5">The sequence shown here is derived from an EMBL/GenBank/DDBJ whole genome shotgun (WGS) entry which is preliminary data.</text>
</comment>
<evidence type="ECO:0000259" key="3">
    <source>
        <dbReference type="Pfam" id="PF00591"/>
    </source>
</evidence>
<accession>A0ABQ5KHL3</accession>
<name>A0ABQ5KHL3_9EUKA</name>
<dbReference type="Gene3D" id="1.20.970.10">
    <property type="entry name" value="Transferase, Pyrimidine Nucleoside Phosphorylase, Chain C"/>
    <property type="match status" value="1"/>
</dbReference>
<dbReference type="PANTHER" id="PTHR43285:SF2">
    <property type="entry name" value="ANTHRANILATE PHOSPHORIBOSYLTRANSFERASE"/>
    <property type="match status" value="1"/>
</dbReference>
<feature type="non-terminal residue" evidence="5">
    <location>
        <position position="148"/>
    </location>
</feature>
<evidence type="ECO:0000313" key="6">
    <source>
        <dbReference type="Proteomes" id="UP001057375"/>
    </source>
</evidence>
<evidence type="ECO:0000256" key="2">
    <source>
        <dbReference type="ARBA" id="ARBA00022679"/>
    </source>
</evidence>
<evidence type="ECO:0000259" key="4">
    <source>
        <dbReference type="Pfam" id="PF02885"/>
    </source>
</evidence>
<protein>
    <submittedName>
        <fullName evidence="5">Anthranilate phosphoribosyl transferase like protein</fullName>
    </submittedName>
</protein>
<dbReference type="InterPro" id="IPR035902">
    <property type="entry name" value="Nuc_phospho_transferase"/>
</dbReference>
<feature type="domain" description="Glycosyl transferase family 3 N-terminal" evidence="4">
    <location>
        <begin position="54"/>
        <end position="106"/>
    </location>
</feature>